<proteinExistence type="predicted"/>
<organism evidence="1 2">
    <name type="scientific">Rhynchophorus ferrugineus</name>
    <name type="common">Red palm weevil</name>
    <name type="synonym">Curculio ferrugineus</name>
    <dbReference type="NCBI Taxonomy" id="354439"/>
    <lineage>
        <taxon>Eukaryota</taxon>
        <taxon>Metazoa</taxon>
        <taxon>Ecdysozoa</taxon>
        <taxon>Arthropoda</taxon>
        <taxon>Hexapoda</taxon>
        <taxon>Insecta</taxon>
        <taxon>Pterygota</taxon>
        <taxon>Neoptera</taxon>
        <taxon>Endopterygota</taxon>
        <taxon>Coleoptera</taxon>
        <taxon>Polyphaga</taxon>
        <taxon>Cucujiformia</taxon>
        <taxon>Curculionidae</taxon>
        <taxon>Dryophthorinae</taxon>
        <taxon>Rhynchophorus</taxon>
    </lineage>
</organism>
<reference evidence="1" key="1">
    <citation type="submission" date="2020-08" db="EMBL/GenBank/DDBJ databases">
        <title>Genome sequencing and assembly of the red palm weevil Rhynchophorus ferrugineus.</title>
        <authorList>
            <person name="Dias G.B."/>
            <person name="Bergman C.M."/>
            <person name="Manee M."/>
        </authorList>
    </citation>
    <scope>NUCLEOTIDE SEQUENCE</scope>
    <source>
        <strain evidence="1">AA-2017</strain>
        <tissue evidence="1">Whole larva</tissue>
    </source>
</reference>
<dbReference type="AlphaFoldDB" id="A0A834IJ93"/>
<comment type="caution">
    <text evidence="1">The sequence shown here is derived from an EMBL/GenBank/DDBJ whole genome shotgun (WGS) entry which is preliminary data.</text>
</comment>
<evidence type="ECO:0000313" key="2">
    <source>
        <dbReference type="Proteomes" id="UP000625711"/>
    </source>
</evidence>
<name>A0A834IJ93_RHYFE</name>
<accession>A0A834IJ93</accession>
<sequence length="121" mass="13884">MFPDECEEKNGVSFVHIFESESGLVSGDASIKGSLTVLKSAAYIYFNLISFGATVRRALHRAIVTSSFQILIHVRIDIINAITGQAFWKQHCLELLKNQIRRVAFLTEFIMYMRNENIRWT</sequence>
<keyword evidence="2" id="KW-1185">Reference proteome</keyword>
<evidence type="ECO:0000313" key="1">
    <source>
        <dbReference type="EMBL" id="KAF7280819.1"/>
    </source>
</evidence>
<protein>
    <submittedName>
        <fullName evidence="1">Uncharacterized protein</fullName>
    </submittedName>
</protein>
<dbReference type="Proteomes" id="UP000625711">
    <property type="component" value="Unassembled WGS sequence"/>
</dbReference>
<dbReference type="EMBL" id="JAACXV010000273">
    <property type="protein sequence ID" value="KAF7280819.1"/>
    <property type="molecule type" value="Genomic_DNA"/>
</dbReference>
<gene>
    <name evidence="1" type="ORF">GWI33_005478</name>
</gene>